<dbReference type="Proteomes" id="UP001138997">
    <property type="component" value="Unassembled WGS sequence"/>
</dbReference>
<dbReference type="InterPro" id="IPR027443">
    <property type="entry name" value="IPNS-like_sf"/>
</dbReference>
<evidence type="ECO:0000313" key="3">
    <source>
        <dbReference type="Proteomes" id="UP001138997"/>
    </source>
</evidence>
<gene>
    <name evidence="2" type="ORF">LR394_33380</name>
</gene>
<accession>A0A9X1NMG4</accession>
<comment type="caution">
    <text evidence="2">The sequence shown here is derived from an EMBL/GenBank/DDBJ whole genome shotgun (WGS) entry which is preliminary data.</text>
</comment>
<reference evidence="2" key="1">
    <citation type="submission" date="2021-11" db="EMBL/GenBank/DDBJ databases">
        <title>Streptomyces corallinus and Kineosporia corallina sp. nov., two new coral-derived marine actinobacteria.</title>
        <authorList>
            <person name="Buangrab K."/>
            <person name="Sutthacheep M."/>
            <person name="Yeemin T."/>
            <person name="Harunari E."/>
            <person name="Igarashi Y."/>
            <person name="Sripreechasak P."/>
            <person name="Kanchanasin P."/>
            <person name="Tanasupawat S."/>
            <person name="Phongsopitanun W."/>
        </authorList>
    </citation>
    <scope>NUCLEOTIDE SEQUENCE</scope>
    <source>
        <strain evidence="2">JCM 31032</strain>
    </source>
</reference>
<dbReference type="SUPFAM" id="SSF51197">
    <property type="entry name" value="Clavaminate synthase-like"/>
    <property type="match status" value="1"/>
</dbReference>
<evidence type="ECO:0000313" key="2">
    <source>
        <dbReference type="EMBL" id="MCD5315798.1"/>
    </source>
</evidence>
<dbReference type="AlphaFoldDB" id="A0A9X1NMG4"/>
<dbReference type="Gene3D" id="2.60.120.330">
    <property type="entry name" value="B-lactam Antibiotic, Isopenicillin N Synthase, Chain"/>
    <property type="match status" value="1"/>
</dbReference>
<dbReference type="InterPro" id="IPR007803">
    <property type="entry name" value="Asp/Arg/Pro-Hydrxlase"/>
</dbReference>
<sequence length="330" mass="36223">MSTYAATRLALDLDARRLQDELSGVTGHTWDLQRSHTVHGISEPAVIDWRILPLHSPGGDSERTDPGGPGCEPFAPTFWLGQLPYLAQVLESIPAPRNAARLMALGPGAVIAPHRDLKHQLDRGFMRLHIPIVTTPEAVLTLDGVEHCWQPGTFWYGDFSREHSVRNTSTTTRVHAVIDVLLTPELTRLFPDSWQDLLHSDQVLLNHYTSKVPRDRPHSSAVDCLVPTQFIDFQSDDSLEGSLVPAQIKHTEGSLSLTVDDRILALVPAGADGEWRFSGWSEQRTVQVVSSGALLLRTRQGGKVSERLVHVVPDDGPVDVVFEGAGSVCA</sequence>
<organism evidence="2 3">
    <name type="scientific">Kineosporia babensis</name>
    <dbReference type="NCBI Taxonomy" id="499548"/>
    <lineage>
        <taxon>Bacteria</taxon>
        <taxon>Bacillati</taxon>
        <taxon>Actinomycetota</taxon>
        <taxon>Actinomycetes</taxon>
        <taxon>Kineosporiales</taxon>
        <taxon>Kineosporiaceae</taxon>
        <taxon>Kineosporia</taxon>
    </lineage>
</organism>
<dbReference type="RefSeq" id="WP_231448617.1">
    <property type="nucleotide sequence ID" value="NZ_JAJOMB010000024.1"/>
</dbReference>
<proteinExistence type="predicted"/>
<dbReference type="Pfam" id="PF05118">
    <property type="entry name" value="Asp_Arg_Hydrox"/>
    <property type="match status" value="1"/>
</dbReference>
<name>A0A9X1NMG4_9ACTN</name>
<keyword evidence="3" id="KW-1185">Reference proteome</keyword>
<evidence type="ECO:0000259" key="1">
    <source>
        <dbReference type="Pfam" id="PF05118"/>
    </source>
</evidence>
<feature type="domain" description="Aspartyl/asparaginy/proline hydroxylase" evidence="1">
    <location>
        <begin position="16"/>
        <end position="180"/>
    </location>
</feature>
<dbReference type="EMBL" id="JAJOMB010000024">
    <property type="protein sequence ID" value="MCD5315798.1"/>
    <property type="molecule type" value="Genomic_DNA"/>
</dbReference>
<protein>
    <submittedName>
        <fullName evidence="2">Aspartyl/asparaginyl beta-hydroxylase domain-containing protein</fullName>
    </submittedName>
</protein>